<feature type="transmembrane region" description="Helical" evidence="2">
    <location>
        <begin position="40"/>
        <end position="64"/>
    </location>
</feature>
<feature type="coiled-coil region" evidence="1">
    <location>
        <begin position="103"/>
        <end position="144"/>
    </location>
</feature>
<evidence type="ECO:0000256" key="2">
    <source>
        <dbReference type="SAM" id="Phobius"/>
    </source>
</evidence>
<evidence type="ECO:0000256" key="1">
    <source>
        <dbReference type="SAM" id="Coils"/>
    </source>
</evidence>
<organism evidence="3 4">
    <name type="scientific">Thermosipho melanesiensis</name>
    <dbReference type="NCBI Taxonomy" id="46541"/>
    <lineage>
        <taxon>Bacteria</taxon>
        <taxon>Thermotogati</taxon>
        <taxon>Thermotogota</taxon>
        <taxon>Thermotogae</taxon>
        <taxon>Thermotogales</taxon>
        <taxon>Fervidobacteriaceae</taxon>
        <taxon>Thermosipho</taxon>
    </lineage>
</organism>
<reference evidence="3 4" key="1">
    <citation type="submission" date="2014-02" db="EMBL/GenBank/DDBJ databases">
        <title>Diversity of Thermotogales isolates from hydrothermal vents.</title>
        <authorList>
            <person name="Haverkamp T.H.A."/>
            <person name="Lossouarn J."/>
            <person name="Geslin C."/>
            <person name="Nesbo C.L."/>
        </authorList>
    </citation>
    <scope>NUCLEOTIDE SEQUENCE [LARGE SCALE GENOMIC DNA]</scope>
    <source>
        <strain evidence="3 4">431</strain>
    </source>
</reference>
<feature type="transmembrane region" description="Helical" evidence="2">
    <location>
        <begin position="7"/>
        <end position="28"/>
    </location>
</feature>
<evidence type="ECO:0008006" key="5">
    <source>
        <dbReference type="Google" id="ProtNLM"/>
    </source>
</evidence>
<keyword evidence="2" id="KW-1133">Transmembrane helix</keyword>
<keyword evidence="4" id="KW-1185">Reference proteome</keyword>
<dbReference type="Proteomes" id="UP000185490">
    <property type="component" value="Chromosome"/>
</dbReference>
<evidence type="ECO:0000313" key="4">
    <source>
        <dbReference type="Proteomes" id="UP000185490"/>
    </source>
</evidence>
<feature type="transmembrane region" description="Helical" evidence="2">
    <location>
        <begin position="76"/>
        <end position="102"/>
    </location>
</feature>
<evidence type="ECO:0000313" key="3">
    <source>
        <dbReference type="EMBL" id="APT73977.1"/>
    </source>
</evidence>
<keyword evidence="2" id="KW-0472">Membrane</keyword>
<dbReference type="RefSeq" id="WP_012057218.1">
    <property type="nucleotide sequence ID" value="NZ_CP007389.1"/>
</dbReference>
<dbReference type="EMBL" id="CP007389">
    <property type="protein sequence ID" value="APT73977.1"/>
    <property type="molecule type" value="Genomic_DNA"/>
</dbReference>
<keyword evidence="1" id="KW-0175">Coiled coil</keyword>
<accession>A0ABM6GF41</accession>
<keyword evidence="2" id="KW-0812">Transmembrane</keyword>
<proteinExistence type="predicted"/>
<gene>
    <name evidence="3" type="ORF">BW47_05340</name>
</gene>
<dbReference type="SUPFAM" id="SSF55781">
    <property type="entry name" value="GAF domain-like"/>
    <property type="match status" value="1"/>
</dbReference>
<name>A0ABM6GF41_9BACT</name>
<protein>
    <recommendedName>
        <fullName evidence="5">GAF domain-containing protein</fullName>
    </recommendedName>
</protein>
<sequence length="398" mass="46935">MQKYFNYIEIIVLNTIIFFIDILFKYYGYVLSYPNPYFVLNIYISIRHGINLFFFSTSLSLFYYFTSLYIHYKINIFSVIFSWSVMRIPLIILSIGFLIGFFRDMYIQKINEQANQIKILNEKIKRLKENIKKYSSLTKDLQNKLLLENKGVSLFVDKLKEIEFNNPEDIFNEAVELISDFVNAITVSIYTISKNNFLRLKVRKGSQILPNSFPIEKSKIISTANELGFSSASVLYLSDENVDFSMEPVMAAKISQKNKTVGFVVIENIDPEKINKNTETYLKLLSDWLSNLLYVSLELEKQTITTDVEKFNLIFEKIDERFRRFKIPYSFIKISVSKEFEVNEIKKYIRETDFVFFNKEKNELNIILTSCNSKGLERVLEKIRLEKNIKVLEAYTKE</sequence>